<sequence length="537" mass="61299">MSYLSEIIDAKMAECIRCREDMHNYQRMAEKFLMDNPFSALFIDLGLGKTIISLTVILNLIVSMRIENALVIAPLRVANNTWPDEIPQWTHTTALSYEHLRNEELIEAVNAAGRAEKKLCVQEGLNTTATKARVEKARLKVARAGVRARYAKSRASVHIINREQVEFLVEAWGKDWPYKCVFIDESSSFKDHTSNRFKALRRVRPLMTRMHQLTATPTAESYLHLFAQIFLLDQGKRFGRNYGKFFDRYATQNKYTRKKTMRPGAEEEIMAAISDICLTLKAEDYLEMPPLHSLVRKIHLPPRARALYDTMEQEMVIELSDDVEIESETAAALSQKLLQMASGVVYETRMTEVGPDEFVPKRIVHHLHDEKIEELRQICEENEGRPILVAYHHKASLDRLLEAFKGTAVAMGREGAEVKAWNQGKIKMLLVHPQSAGHGLNLQHGGDLICFFDIPWSLELYLQLIGRLHRQGQKSAVRVYHLVADRTIDEAVMAAIGVKRALQDALFAYLKKVQARARRVAMKQLGKHSRGEADLEL</sequence>
<dbReference type="Gene3D" id="3.40.50.10810">
    <property type="entry name" value="Tandem AAA-ATPase domain"/>
    <property type="match status" value="1"/>
</dbReference>
<dbReference type="Gene3D" id="3.40.50.300">
    <property type="entry name" value="P-loop containing nucleotide triphosphate hydrolases"/>
    <property type="match status" value="1"/>
</dbReference>
<keyword evidence="2" id="KW-0067">ATP-binding</keyword>
<dbReference type="PANTHER" id="PTHR10799">
    <property type="entry name" value="SNF2/RAD54 HELICASE FAMILY"/>
    <property type="match status" value="1"/>
</dbReference>
<dbReference type="PROSITE" id="PS51194">
    <property type="entry name" value="HELICASE_CTER"/>
    <property type="match status" value="1"/>
</dbReference>
<dbReference type="Pfam" id="PF00176">
    <property type="entry name" value="SNF2-rel_dom"/>
    <property type="match status" value="1"/>
</dbReference>
<dbReference type="InterPro" id="IPR000330">
    <property type="entry name" value="SNF2_N"/>
</dbReference>
<dbReference type="Pfam" id="PF00271">
    <property type="entry name" value="Helicase_C"/>
    <property type="match status" value="1"/>
</dbReference>
<dbReference type="InterPro" id="IPR001650">
    <property type="entry name" value="Helicase_C-like"/>
</dbReference>
<keyword evidence="3" id="KW-1185">Reference proteome</keyword>
<dbReference type="GO" id="GO:0005524">
    <property type="term" value="F:ATP binding"/>
    <property type="evidence" value="ECO:0007669"/>
    <property type="project" value="InterPro"/>
</dbReference>
<name>A0A858WLW9_9CAUD</name>
<keyword evidence="2" id="KW-0378">Hydrolase</keyword>
<dbReference type="InterPro" id="IPR038718">
    <property type="entry name" value="SNF2-like_sf"/>
</dbReference>
<dbReference type="GO" id="GO:0004386">
    <property type="term" value="F:helicase activity"/>
    <property type="evidence" value="ECO:0007669"/>
    <property type="project" value="UniProtKB-KW"/>
</dbReference>
<evidence type="ECO:0000259" key="1">
    <source>
        <dbReference type="PROSITE" id="PS51194"/>
    </source>
</evidence>
<organism evidence="2 3">
    <name type="scientific">Xanthomonas phage FoX4</name>
    <dbReference type="NCBI Taxonomy" id="2723900"/>
    <lineage>
        <taxon>Viruses</taxon>
        <taxon>Duplodnaviria</taxon>
        <taxon>Heunggongvirae</taxon>
        <taxon>Uroviricota</taxon>
        <taxon>Caudoviricetes</taxon>
        <taxon>Foxquatrovirus</taxon>
        <taxon>Foxquatrovirus fox4</taxon>
    </lineage>
</organism>
<evidence type="ECO:0000313" key="2">
    <source>
        <dbReference type="EMBL" id="QJI52967.1"/>
    </source>
</evidence>
<dbReference type="SUPFAM" id="SSF52540">
    <property type="entry name" value="P-loop containing nucleoside triphosphate hydrolases"/>
    <property type="match status" value="2"/>
</dbReference>
<reference evidence="2" key="1">
    <citation type="submission" date="2020-03" db="EMBL/GenBank/DDBJ databases">
        <title>Development of an integrated pest management strategy to control Xanthomonas campestris pv. campestris by using bacteriophages.</title>
        <authorList>
            <person name="Holtappels D."/>
            <person name="Rombouts S."/>
            <person name="Lavigne R."/>
            <person name="Wagemans J."/>
        </authorList>
    </citation>
    <scope>NUCLEOTIDE SEQUENCE</scope>
</reference>
<keyword evidence="2" id="KW-0547">Nucleotide-binding</keyword>
<keyword evidence="2" id="KW-0347">Helicase</keyword>
<dbReference type="EMBL" id="MT161385">
    <property type="protein sequence ID" value="QJI52967.1"/>
    <property type="molecule type" value="Genomic_DNA"/>
</dbReference>
<dbReference type="Proteomes" id="UP000671952">
    <property type="component" value="Segment"/>
</dbReference>
<evidence type="ECO:0000313" key="3">
    <source>
        <dbReference type="Proteomes" id="UP000671952"/>
    </source>
</evidence>
<gene>
    <name evidence="2" type="ORF">XccvBFoX4_gp13</name>
</gene>
<feature type="domain" description="Helicase C-terminal" evidence="1">
    <location>
        <begin position="371"/>
        <end position="521"/>
    </location>
</feature>
<protein>
    <submittedName>
        <fullName evidence="2">Putative DNA helicase</fullName>
    </submittedName>
</protein>
<proteinExistence type="predicted"/>
<dbReference type="InterPro" id="IPR027417">
    <property type="entry name" value="P-loop_NTPase"/>
</dbReference>
<accession>A0A858WLW9</accession>